<name>A0A3G8JPD3_9ACTN</name>
<dbReference type="PANTHER" id="PTHR37943:SF1">
    <property type="entry name" value="PROTEIN VES"/>
    <property type="match status" value="1"/>
</dbReference>
<dbReference type="AlphaFoldDB" id="A0A3G8JPD3"/>
<dbReference type="RefSeq" id="WP_164473801.1">
    <property type="nucleotide sequence ID" value="NZ_CP033972.1"/>
</dbReference>
<dbReference type="EMBL" id="CP033972">
    <property type="protein sequence ID" value="AZG46535.1"/>
    <property type="molecule type" value="Genomic_DNA"/>
</dbReference>
<evidence type="ECO:0000313" key="2">
    <source>
        <dbReference type="Proteomes" id="UP000271469"/>
    </source>
</evidence>
<sequence length="188" mass="20017">MIRVSEVTPTAWRNGGGVTRRIATGGVEPTDAGWTLSLADIETRCQFSTFPGLVRTAVVVGDDPVDLTIDGFTRTLALLDRITFSGEAEVHAEPTRRATRLLNLMTRRGSHEGTLSLRHLRGTHPLGPDDGVACVVLAGTLTVAGARLRRWDTILLDGAPIEAAGAATVAIVRIRPITAPSTEEDTLS</sequence>
<dbReference type="Proteomes" id="UP000271469">
    <property type="component" value="Chromosome"/>
</dbReference>
<accession>A0A3G8JPD3</accession>
<protein>
    <submittedName>
        <fullName evidence="1">Protein Ves</fullName>
    </submittedName>
</protein>
<proteinExistence type="predicted"/>
<dbReference type="InterPro" id="IPR010282">
    <property type="entry name" value="Uncharacterised_HutD/Ves"/>
</dbReference>
<dbReference type="KEGG" id="gom:D7316_03136"/>
<dbReference type="InterPro" id="IPR014710">
    <property type="entry name" value="RmlC-like_jellyroll"/>
</dbReference>
<organism evidence="1 2">
    <name type="scientific">Gordonia insulae</name>
    <dbReference type="NCBI Taxonomy" id="2420509"/>
    <lineage>
        <taxon>Bacteria</taxon>
        <taxon>Bacillati</taxon>
        <taxon>Actinomycetota</taxon>
        <taxon>Actinomycetes</taxon>
        <taxon>Mycobacteriales</taxon>
        <taxon>Gordoniaceae</taxon>
        <taxon>Gordonia</taxon>
    </lineage>
</organism>
<dbReference type="InterPro" id="IPR011051">
    <property type="entry name" value="RmlC_Cupin_sf"/>
</dbReference>
<dbReference type="SUPFAM" id="SSF51182">
    <property type="entry name" value="RmlC-like cupins"/>
    <property type="match status" value="1"/>
</dbReference>
<dbReference type="PANTHER" id="PTHR37943">
    <property type="entry name" value="PROTEIN VES"/>
    <property type="match status" value="1"/>
</dbReference>
<gene>
    <name evidence="1" type="primary">ves</name>
    <name evidence="1" type="ORF">D7316_03136</name>
</gene>
<evidence type="ECO:0000313" key="1">
    <source>
        <dbReference type="EMBL" id="AZG46535.1"/>
    </source>
</evidence>
<dbReference type="Gene3D" id="2.60.120.10">
    <property type="entry name" value="Jelly Rolls"/>
    <property type="match status" value="1"/>
</dbReference>
<keyword evidence="2" id="KW-1185">Reference proteome</keyword>
<reference evidence="1 2" key="1">
    <citation type="submission" date="2018-11" db="EMBL/GenBank/DDBJ databases">
        <title>Gordonia insulae sp. nov., isolated from an island soil.</title>
        <authorList>
            <person name="Kim Y.S."/>
            <person name="Kim S.B."/>
        </authorList>
    </citation>
    <scope>NUCLEOTIDE SEQUENCE [LARGE SCALE GENOMIC DNA]</scope>
    <source>
        <strain evidence="1 2">MMS17-SY073</strain>
    </source>
</reference>
<dbReference type="Pfam" id="PF05962">
    <property type="entry name" value="HutD"/>
    <property type="match status" value="1"/>
</dbReference>